<dbReference type="PANTHER" id="PTHR11017">
    <property type="entry name" value="LEUCINE-RICH REPEAT-CONTAINING PROTEIN"/>
    <property type="match status" value="1"/>
</dbReference>
<keyword evidence="3" id="KW-0611">Plant defense</keyword>
<reference evidence="7 8" key="1">
    <citation type="journal article" date="2023" name="G3 (Bethesda)">
        <title>A chromosome-length genome assembly and annotation of blackberry (Rubus argutus, cv. 'Hillquist').</title>
        <authorList>
            <person name="Bruna T."/>
            <person name="Aryal R."/>
            <person name="Dudchenko O."/>
            <person name="Sargent D.J."/>
            <person name="Mead D."/>
            <person name="Buti M."/>
            <person name="Cavallini A."/>
            <person name="Hytonen T."/>
            <person name="Andres J."/>
            <person name="Pham M."/>
            <person name="Weisz D."/>
            <person name="Mascagni F."/>
            <person name="Usai G."/>
            <person name="Natali L."/>
            <person name="Bassil N."/>
            <person name="Fernandez G.E."/>
            <person name="Lomsadze A."/>
            <person name="Armour M."/>
            <person name="Olukolu B."/>
            <person name="Poorten T."/>
            <person name="Britton C."/>
            <person name="Davik J."/>
            <person name="Ashrafi H."/>
            <person name="Aiden E.L."/>
            <person name="Borodovsky M."/>
            <person name="Worthington M."/>
        </authorList>
    </citation>
    <scope>NUCLEOTIDE SEQUENCE [LARGE SCALE GENOMIC DNA]</scope>
    <source>
        <strain evidence="7">PI 553951</strain>
    </source>
</reference>
<dbReference type="InterPro" id="IPR058546">
    <property type="entry name" value="RPS4B/Roq1-like_LRR"/>
</dbReference>
<evidence type="ECO:0000256" key="4">
    <source>
        <dbReference type="ARBA" id="ARBA00023027"/>
    </source>
</evidence>
<sequence>MDLPSTKRRKINESDSITPQEEKASPPSYSFTPYSYPYDVFLSFRGVDTRNTFTGHLYTNLDRKGIKTFIDDDELSKGEEISSALVKAIEGSKVSIVIFSENYASSKWCLDELVKILQCKESKQQLVWPVFYKVDPSDVRHQKGKFGEALAKHECRFKDNMDKVQTWRTALRDAANLSGWTFLDGHEANFINKIVEEISAQVSKRSYLNVARYPVGIESRVQDMLKFLDVGGSHVCMVGIWGIGGIGKTTLAKAVFNSIAHKFEGCCFLGNVRAESVPHRGLVRLQNKLLYEVLGEQKMKITDVDRGINVIKERLGSKRVLLVLDDVNELNQLHKLAGGLDWFGFGSRIIITTRDKHLLNAHQVYSIYTAQALDNDEAHELLSLNAFKENRNPDEHGKFPISTAVLFAHGLPLAINILGSLLCGKSIDQWQAALDSFKRFLNNDIQKILKTSYTALEYPLREAFLDIACFLKGNYKNYVMQALEALEDSYINPIHAIQVLEENALVNTDKSGKIWMHDLLEEMGKEIVREESPNDAGRRSRLWFHEDVYRVLTENTGSNKVKGIRVELPREDEICLSAQCFKKMKNLQLFININARFSGEVDYLPNQLRFLDWPGFPSQSFPSDFNPQKLVKFNIPNSRIKRLGQGFKNLQNLKSLSFESCKFLTEFPDLSGMFPNLKSLNLSRCTSLAELHPSVGFLDKLVDFDLSGCCNLKSLPRIVNMKSLWRINFAGCKRLENFPEIVGRMESLGFMYASGTAIKELPSSIGYHLYNLRWLNLQECENLTNLPLSIYELQKLGNLCLAGCPKLVPFSNKVEYTEVPTPTSNSKISRYGKAISSERESDDEHRQGNLAFPRLDGLDVRGCNIWDCGFLMTLGCASTLRVMDLSANNFVTLPACISKFINLEELKLIDCKRLQQVPKLPPNMKKLHVSGCVSLERISKLSNILNRQESQMLEWMDSTNCWRLCDNLVHEAEKKGLLVNDHHLFSLFLSSQKSAFEVVFPGSHEIPKWFSSQMDFKGNGLFEFYIDVLPNFKWENTGLALCVAAEENVQWEFQIWINEEQVKSNVDRIGHKYKYHRYREPDSAWVWLFYIPFNLIDLRPFGYKRPLPPFQCRVIIYQWVYSGVVPFKGCGVHLVMPPNEGSYPMHRTSQVDLFFLFFFINIDYGVCWFD</sequence>
<dbReference type="Pfam" id="PF23282">
    <property type="entry name" value="WHD_ROQ1"/>
    <property type="match status" value="1"/>
</dbReference>
<dbReference type="AlphaFoldDB" id="A0AAW1X317"/>
<feature type="compositionally biased region" description="Basic and acidic residues" evidence="5">
    <location>
        <begin position="836"/>
        <end position="846"/>
    </location>
</feature>
<organism evidence="7 8">
    <name type="scientific">Rubus argutus</name>
    <name type="common">Southern blackberry</name>
    <dbReference type="NCBI Taxonomy" id="59490"/>
    <lineage>
        <taxon>Eukaryota</taxon>
        <taxon>Viridiplantae</taxon>
        <taxon>Streptophyta</taxon>
        <taxon>Embryophyta</taxon>
        <taxon>Tracheophyta</taxon>
        <taxon>Spermatophyta</taxon>
        <taxon>Magnoliopsida</taxon>
        <taxon>eudicotyledons</taxon>
        <taxon>Gunneridae</taxon>
        <taxon>Pentapetalae</taxon>
        <taxon>rosids</taxon>
        <taxon>fabids</taxon>
        <taxon>Rosales</taxon>
        <taxon>Rosaceae</taxon>
        <taxon>Rosoideae</taxon>
        <taxon>Rosoideae incertae sedis</taxon>
        <taxon>Rubus</taxon>
    </lineage>
</organism>
<evidence type="ECO:0000313" key="8">
    <source>
        <dbReference type="Proteomes" id="UP001457282"/>
    </source>
</evidence>
<dbReference type="EMBL" id="JBEDUW010000005">
    <property type="protein sequence ID" value="KAK9930696.1"/>
    <property type="molecule type" value="Genomic_DNA"/>
</dbReference>
<dbReference type="InterPro" id="IPR035897">
    <property type="entry name" value="Toll_tir_struct_dom_sf"/>
</dbReference>
<dbReference type="InterPro" id="IPR044974">
    <property type="entry name" value="Disease_R_plants"/>
</dbReference>
<dbReference type="InterPro" id="IPR042197">
    <property type="entry name" value="Apaf_helical"/>
</dbReference>
<evidence type="ECO:0000256" key="3">
    <source>
        <dbReference type="ARBA" id="ARBA00022821"/>
    </source>
</evidence>
<feature type="region of interest" description="Disordered" evidence="5">
    <location>
        <begin position="1"/>
        <end position="28"/>
    </location>
</feature>
<keyword evidence="4" id="KW-0520">NAD</keyword>
<dbReference type="Pfam" id="PF01582">
    <property type="entry name" value="TIR"/>
    <property type="match status" value="1"/>
</dbReference>
<dbReference type="Gene3D" id="3.80.10.10">
    <property type="entry name" value="Ribonuclease Inhibitor"/>
    <property type="match status" value="2"/>
</dbReference>
<dbReference type="PROSITE" id="PS50104">
    <property type="entry name" value="TIR"/>
    <property type="match status" value="1"/>
</dbReference>
<dbReference type="InterPro" id="IPR027417">
    <property type="entry name" value="P-loop_NTPase"/>
</dbReference>
<dbReference type="Gene3D" id="3.40.50.10140">
    <property type="entry name" value="Toll/interleukin-1 receptor homology (TIR) domain"/>
    <property type="match status" value="1"/>
</dbReference>
<dbReference type="InterPro" id="IPR000157">
    <property type="entry name" value="TIR_dom"/>
</dbReference>
<dbReference type="Proteomes" id="UP001457282">
    <property type="component" value="Unassembled WGS sequence"/>
</dbReference>
<dbReference type="Pfam" id="PF00931">
    <property type="entry name" value="NB-ARC"/>
    <property type="match status" value="1"/>
</dbReference>
<evidence type="ECO:0000256" key="1">
    <source>
        <dbReference type="ARBA" id="ARBA00022614"/>
    </source>
</evidence>
<feature type="compositionally biased region" description="Basic residues" evidence="5">
    <location>
        <begin position="1"/>
        <end position="10"/>
    </location>
</feature>
<feature type="domain" description="TIR" evidence="6">
    <location>
        <begin position="36"/>
        <end position="202"/>
    </location>
</feature>
<dbReference type="SUPFAM" id="SSF52200">
    <property type="entry name" value="Toll/Interleukin receptor TIR domain"/>
    <property type="match status" value="1"/>
</dbReference>
<keyword evidence="8" id="KW-1185">Reference proteome</keyword>
<dbReference type="FunFam" id="3.40.50.10140:FF:000007">
    <property type="entry name" value="Disease resistance protein (TIR-NBS-LRR class)"/>
    <property type="match status" value="1"/>
</dbReference>
<dbReference type="PANTHER" id="PTHR11017:SF578">
    <property type="entry name" value="ADP-RIBOSYL CYCLASE_CYCLIC ADP-RIBOSE HYDROLASE"/>
    <property type="match status" value="1"/>
</dbReference>
<dbReference type="InterPro" id="IPR058192">
    <property type="entry name" value="WHD_ROQ1-like"/>
</dbReference>
<dbReference type="InterPro" id="IPR002182">
    <property type="entry name" value="NB-ARC"/>
</dbReference>
<keyword evidence="1" id="KW-0433">Leucine-rich repeat</keyword>
<accession>A0AAW1X317</accession>
<feature type="region of interest" description="Disordered" evidence="5">
    <location>
        <begin position="827"/>
        <end position="846"/>
    </location>
</feature>
<proteinExistence type="predicted"/>
<evidence type="ECO:0000259" key="6">
    <source>
        <dbReference type="PROSITE" id="PS50104"/>
    </source>
</evidence>
<dbReference type="GO" id="GO:0043531">
    <property type="term" value="F:ADP binding"/>
    <property type="evidence" value="ECO:0007669"/>
    <property type="project" value="InterPro"/>
</dbReference>
<dbReference type="SMART" id="SM00255">
    <property type="entry name" value="TIR"/>
    <property type="match status" value="1"/>
</dbReference>
<dbReference type="Gene3D" id="1.10.8.430">
    <property type="entry name" value="Helical domain of apoptotic protease-activating factors"/>
    <property type="match status" value="1"/>
</dbReference>
<gene>
    <name evidence="7" type="ORF">M0R45_027725</name>
</gene>
<dbReference type="PRINTS" id="PR00364">
    <property type="entry name" value="DISEASERSIST"/>
</dbReference>
<dbReference type="GO" id="GO:0007165">
    <property type="term" value="P:signal transduction"/>
    <property type="evidence" value="ECO:0007669"/>
    <property type="project" value="InterPro"/>
</dbReference>
<dbReference type="InterPro" id="IPR032675">
    <property type="entry name" value="LRR_dom_sf"/>
</dbReference>
<evidence type="ECO:0000256" key="5">
    <source>
        <dbReference type="SAM" id="MobiDB-lite"/>
    </source>
</evidence>
<dbReference type="Gene3D" id="3.40.50.300">
    <property type="entry name" value="P-loop containing nucleotide triphosphate hydrolases"/>
    <property type="match status" value="1"/>
</dbReference>
<name>A0AAW1X317_RUBAR</name>
<keyword evidence="2" id="KW-0677">Repeat</keyword>
<dbReference type="Pfam" id="PF23286">
    <property type="entry name" value="LRR_13"/>
    <property type="match status" value="2"/>
</dbReference>
<evidence type="ECO:0000256" key="2">
    <source>
        <dbReference type="ARBA" id="ARBA00022737"/>
    </source>
</evidence>
<dbReference type="InterPro" id="IPR036390">
    <property type="entry name" value="WH_DNA-bd_sf"/>
</dbReference>
<dbReference type="SUPFAM" id="SSF52058">
    <property type="entry name" value="L domain-like"/>
    <property type="match status" value="1"/>
</dbReference>
<dbReference type="SUPFAM" id="SSF46785">
    <property type="entry name" value="Winged helix' DNA-binding domain"/>
    <property type="match status" value="1"/>
</dbReference>
<comment type="caution">
    <text evidence="7">The sequence shown here is derived from an EMBL/GenBank/DDBJ whole genome shotgun (WGS) entry which is preliminary data.</text>
</comment>
<dbReference type="SUPFAM" id="SSF52540">
    <property type="entry name" value="P-loop containing nucleoside triphosphate hydrolases"/>
    <property type="match status" value="1"/>
</dbReference>
<protein>
    <recommendedName>
        <fullName evidence="6">TIR domain-containing protein</fullName>
    </recommendedName>
</protein>
<dbReference type="GO" id="GO:0006952">
    <property type="term" value="P:defense response"/>
    <property type="evidence" value="ECO:0007669"/>
    <property type="project" value="UniProtKB-KW"/>
</dbReference>
<evidence type="ECO:0000313" key="7">
    <source>
        <dbReference type="EMBL" id="KAK9930696.1"/>
    </source>
</evidence>